<organism evidence="2">
    <name type="scientific">Cladocopium goreaui</name>
    <dbReference type="NCBI Taxonomy" id="2562237"/>
    <lineage>
        <taxon>Eukaryota</taxon>
        <taxon>Sar</taxon>
        <taxon>Alveolata</taxon>
        <taxon>Dinophyceae</taxon>
        <taxon>Suessiales</taxon>
        <taxon>Symbiodiniaceae</taxon>
        <taxon>Cladocopium</taxon>
    </lineage>
</organism>
<dbReference type="EMBL" id="CAMXCT010004372">
    <property type="protein sequence ID" value="CAI4008763.1"/>
    <property type="molecule type" value="Genomic_DNA"/>
</dbReference>
<accession>A0A9P1DHK1</accession>
<dbReference type="EMBL" id="CAMXCT030004372">
    <property type="protein sequence ID" value="CAL4796075.1"/>
    <property type="molecule type" value="Genomic_DNA"/>
</dbReference>
<proteinExistence type="predicted"/>
<evidence type="ECO:0000313" key="4">
    <source>
        <dbReference type="EMBL" id="CAL4796075.1"/>
    </source>
</evidence>
<reference evidence="3" key="2">
    <citation type="submission" date="2024-04" db="EMBL/GenBank/DDBJ databases">
        <authorList>
            <person name="Chen Y."/>
            <person name="Shah S."/>
            <person name="Dougan E. K."/>
            <person name="Thang M."/>
            <person name="Chan C."/>
        </authorList>
    </citation>
    <scope>NUCLEOTIDE SEQUENCE [LARGE SCALE GENOMIC DNA]</scope>
</reference>
<dbReference type="EMBL" id="CAMXCT020004372">
    <property type="protein sequence ID" value="CAL1162138.1"/>
    <property type="molecule type" value="Genomic_DNA"/>
</dbReference>
<evidence type="ECO:0000313" key="2">
    <source>
        <dbReference type="EMBL" id="CAI4008763.1"/>
    </source>
</evidence>
<gene>
    <name evidence="2" type="ORF">C1SCF055_LOCUS34169</name>
</gene>
<name>A0A9P1DHK1_9DINO</name>
<feature type="region of interest" description="Disordered" evidence="1">
    <location>
        <begin position="96"/>
        <end position="119"/>
    </location>
</feature>
<comment type="caution">
    <text evidence="2">The sequence shown here is derived from an EMBL/GenBank/DDBJ whole genome shotgun (WGS) entry which is preliminary data.</text>
</comment>
<reference evidence="2" key="1">
    <citation type="submission" date="2022-10" db="EMBL/GenBank/DDBJ databases">
        <authorList>
            <person name="Chen Y."/>
            <person name="Dougan E. K."/>
            <person name="Chan C."/>
            <person name="Rhodes N."/>
            <person name="Thang M."/>
        </authorList>
    </citation>
    <scope>NUCLEOTIDE SEQUENCE</scope>
</reference>
<dbReference type="AlphaFoldDB" id="A0A9P1DHK1"/>
<feature type="compositionally biased region" description="Basic and acidic residues" evidence="1">
    <location>
        <begin position="110"/>
        <end position="119"/>
    </location>
</feature>
<protein>
    <submittedName>
        <fullName evidence="4">Cation channel sperm-associated protein 1</fullName>
    </submittedName>
</protein>
<evidence type="ECO:0000256" key="1">
    <source>
        <dbReference type="SAM" id="MobiDB-lite"/>
    </source>
</evidence>
<evidence type="ECO:0000313" key="3">
    <source>
        <dbReference type="EMBL" id="CAL1162138.1"/>
    </source>
</evidence>
<dbReference type="Proteomes" id="UP001152797">
    <property type="component" value="Unassembled WGS sequence"/>
</dbReference>
<keyword evidence="5" id="KW-1185">Reference proteome</keyword>
<evidence type="ECO:0000313" key="5">
    <source>
        <dbReference type="Proteomes" id="UP001152797"/>
    </source>
</evidence>
<sequence length="374" mass="42182">MSGASECMESPRIAGAALAMYLTKRPLKQAPALDPVVLAILKLMSFCERNLYLRCMAGFCLMCIYGRLRVSDMHRIVNLSVKGDFVEGKSEHLRSHCEAEDAPRQILSRRNREQDHKPQSEDNWLTYMGTYGVDYTHTELLGYHLTQHRSAINYQRSALSAPLRTMCGMLKEVQEGKFVPLAPRDEVFCRDTKPKGVLEQMVQTMGMELQELCEKFLGFPATSLHEGDAHPELRALWEMMGQPFMQEVPVVEQVDSPTEVVSYFGYEDADRVKDDPATDGSGDESNCSDSCSSSAESALASVVRDSEFATFRPVSKSAVTEMVYRHKRTKMIHYGHDSFEPKTACGRALGSTYFRFFGDIEKAWPHCRNCFGSM</sequence>